<feature type="region of interest" description="Disordered" evidence="1">
    <location>
        <begin position="14"/>
        <end position="42"/>
    </location>
</feature>
<sequence>MISARPVLRLMFPSQGSSSRSVCGIDADAEDGDEASKASKASKARRVMRCDGLDNIGVALLRFTSAPRGLPHLGGGYPGTGHGERAPHCLLVQALCPQPPSHRPDRYRLARPAARPYARTYTTPVTSTCSFPAAETSHDDSVAGAWRQHHEIAAWAQ</sequence>
<protein>
    <submittedName>
        <fullName evidence="2">Uncharacterized protein</fullName>
    </submittedName>
</protein>
<name>A0A316UGK2_9BASI</name>
<dbReference type="Proteomes" id="UP000245884">
    <property type="component" value="Unassembled WGS sequence"/>
</dbReference>
<accession>A0A316UGK2</accession>
<keyword evidence="3" id="KW-1185">Reference proteome</keyword>
<dbReference type="EMBL" id="KZ819681">
    <property type="protein sequence ID" value="PWN24457.1"/>
    <property type="molecule type" value="Genomic_DNA"/>
</dbReference>
<organism evidence="2 3">
    <name type="scientific">Jaminaea rosea</name>
    <dbReference type="NCBI Taxonomy" id="1569628"/>
    <lineage>
        <taxon>Eukaryota</taxon>
        <taxon>Fungi</taxon>
        <taxon>Dikarya</taxon>
        <taxon>Basidiomycota</taxon>
        <taxon>Ustilaginomycotina</taxon>
        <taxon>Exobasidiomycetes</taxon>
        <taxon>Microstromatales</taxon>
        <taxon>Microstromatales incertae sedis</taxon>
        <taxon>Jaminaea</taxon>
    </lineage>
</organism>
<evidence type="ECO:0000313" key="3">
    <source>
        <dbReference type="Proteomes" id="UP000245884"/>
    </source>
</evidence>
<dbReference type="RefSeq" id="XP_025359069.1">
    <property type="nucleotide sequence ID" value="XM_025503319.1"/>
</dbReference>
<gene>
    <name evidence="2" type="ORF">BDZ90DRAFT_124617</name>
</gene>
<reference evidence="2 3" key="1">
    <citation type="journal article" date="2018" name="Mol. Biol. Evol.">
        <title>Broad Genomic Sampling Reveals a Smut Pathogenic Ancestry of the Fungal Clade Ustilaginomycotina.</title>
        <authorList>
            <person name="Kijpornyongpan T."/>
            <person name="Mondo S.J."/>
            <person name="Barry K."/>
            <person name="Sandor L."/>
            <person name="Lee J."/>
            <person name="Lipzen A."/>
            <person name="Pangilinan J."/>
            <person name="LaButti K."/>
            <person name="Hainaut M."/>
            <person name="Henrissat B."/>
            <person name="Grigoriev I.V."/>
            <person name="Spatafora J.W."/>
            <person name="Aime M.C."/>
        </authorList>
    </citation>
    <scope>NUCLEOTIDE SEQUENCE [LARGE SCALE GENOMIC DNA]</scope>
    <source>
        <strain evidence="2 3">MCA 5214</strain>
    </source>
</reference>
<evidence type="ECO:0000313" key="2">
    <source>
        <dbReference type="EMBL" id="PWN24457.1"/>
    </source>
</evidence>
<dbReference type="AlphaFoldDB" id="A0A316UGK2"/>
<evidence type="ECO:0000256" key="1">
    <source>
        <dbReference type="SAM" id="MobiDB-lite"/>
    </source>
</evidence>
<proteinExistence type="predicted"/>
<dbReference type="GeneID" id="37025142"/>